<keyword evidence="2" id="KW-1185">Reference proteome</keyword>
<protein>
    <submittedName>
        <fullName evidence="1">Uncharacterized protein</fullName>
    </submittedName>
</protein>
<dbReference type="Proteomes" id="UP000319499">
    <property type="component" value="Unassembled WGS sequence"/>
</dbReference>
<proteinExistence type="predicted"/>
<reference evidence="1 2" key="1">
    <citation type="submission" date="2019-02" db="EMBL/GenBank/DDBJ databases">
        <title>Apibacter muscae sp. nov.: a novel member of the house fly microbiota.</title>
        <authorList>
            <person name="Park R."/>
        </authorList>
    </citation>
    <scope>NUCLEOTIDE SEQUENCE [LARGE SCALE GENOMIC DNA]</scope>
    <source>
        <strain evidence="1 2">AL1</strain>
    </source>
</reference>
<evidence type="ECO:0000313" key="2">
    <source>
        <dbReference type="Proteomes" id="UP000319499"/>
    </source>
</evidence>
<comment type="caution">
    <text evidence="1">The sequence shown here is derived from an EMBL/GenBank/DDBJ whole genome shotgun (WGS) entry which is preliminary data.</text>
</comment>
<sequence>MKHLLIVLITVIYSISINSINAQKIANQSPTVKRPALIYGPISKGKIKDLFFTKDGFKLPKKISEINTIARYTSFESINGAGNIYTWDFTNGFQISSISEPEGKDVNEDKILLVSFNYGGINAFELFDGITLHKSTLSEIQKNYSNRLIKFKTSELPTYKLKTNSVYATFYFNKDNVLTSLSLSNYDLEI</sequence>
<dbReference type="EMBL" id="SELH01000026">
    <property type="protein sequence ID" value="TWP26188.1"/>
    <property type="molecule type" value="Genomic_DNA"/>
</dbReference>
<dbReference type="RefSeq" id="WP_146262877.1">
    <property type="nucleotide sequence ID" value="NZ_SELG01000041.1"/>
</dbReference>
<evidence type="ECO:0000313" key="1">
    <source>
        <dbReference type="EMBL" id="TWP26188.1"/>
    </source>
</evidence>
<dbReference type="AlphaFoldDB" id="A0A563D7G3"/>
<dbReference type="OrthoDB" id="1453263at2"/>
<name>A0A563D7G3_9FLAO</name>
<organism evidence="1 2">
    <name type="scientific">Apibacter muscae</name>
    <dbReference type="NCBI Taxonomy" id="2509004"/>
    <lineage>
        <taxon>Bacteria</taxon>
        <taxon>Pseudomonadati</taxon>
        <taxon>Bacteroidota</taxon>
        <taxon>Flavobacteriia</taxon>
        <taxon>Flavobacteriales</taxon>
        <taxon>Weeksellaceae</taxon>
        <taxon>Apibacter</taxon>
    </lineage>
</organism>
<gene>
    <name evidence="1" type="ORF">ETU09_10850</name>
</gene>
<accession>A0A563D7G3</accession>